<accession>A0A1V9ZBI8</accession>
<reference evidence="1 2" key="1">
    <citation type="journal article" date="2014" name="Genome Biol. Evol.">
        <title>The secreted proteins of Achlya hypogyna and Thraustotheca clavata identify the ancestral oomycete secretome and reveal gene acquisitions by horizontal gene transfer.</title>
        <authorList>
            <person name="Misner I."/>
            <person name="Blouin N."/>
            <person name="Leonard G."/>
            <person name="Richards T.A."/>
            <person name="Lane C.E."/>
        </authorList>
    </citation>
    <scope>NUCLEOTIDE SEQUENCE [LARGE SCALE GENOMIC DNA]</scope>
    <source>
        <strain evidence="1 2">ATCC 34112</strain>
    </source>
</reference>
<dbReference type="EMBL" id="JNBS01002134">
    <property type="protein sequence ID" value="OQR95322.1"/>
    <property type="molecule type" value="Genomic_DNA"/>
</dbReference>
<protein>
    <submittedName>
        <fullName evidence="1">Uncharacterized protein</fullName>
    </submittedName>
</protein>
<organism evidence="1 2">
    <name type="scientific">Thraustotheca clavata</name>
    <dbReference type="NCBI Taxonomy" id="74557"/>
    <lineage>
        <taxon>Eukaryota</taxon>
        <taxon>Sar</taxon>
        <taxon>Stramenopiles</taxon>
        <taxon>Oomycota</taxon>
        <taxon>Saprolegniomycetes</taxon>
        <taxon>Saprolegniales</taxon>
        <taxon>Achlyaceae</taxon>
        <taxon>Thraustotheca</taxon>
    </lineage>
</organism>
<evidence type="ECO:0000313" key="2">
    <source>
        <dbReference type="Proteomes" id="UP000243217"/>
    </source>
</evidence>
<comment type="caution">
    <text evidence="1">The sequence shown here is derived from an EMBL/GenBank/DDBJ whole genome shotgun (WGS) entry which is preliminary data.</text>
</comment>
<dbReference type="AlphaFoldDB" id="A0A1V9ZBI8"/>
<name>A0A1V9ZBI8_9STRA</name>
<evidence type="ECO:0000313" key="1">
    <source>
        <dbReference type="EMBL" id="OQR95322.1"/>
    </source>
</evidence>
<dbReference type="Proteomes" id="UP000243217">
    <property type="component" value="Unassembled WGS sequence"/>
</dbReference>
<proteinExistence type="predicted"/>
<sequence>MYLSAISPNEIRTRLGRINFVKMVMGMASSLISYLQLLEVNLPNDFGWTKFNISGAHVLLSNWFLETLPFYSTSQLVGLYDPIAYNSEDYN</sequence>
<gene>
    <name evidence="1" type="ORF">THRCLA_22161</name>
</gene>
<keyword evidence="2" id="KW-1185">Reference proteome</keyword>